<name>A0A9X3WIW7_9BACI</name>
<gene>
    <name evidence="2" type="ORF">NC799_13370</name>
</gene>
<reference evidence="2" key="1">
    <citation type="submission" date="2022-06" db="EMBL/GenBank/DDBJ databases">
        <title>Aquibacillus sp. a new bacterium isolated from soil saline samples.</title>
        <authorList>
            <person name="Galisteo C."/>
            <person name="De La Haba R."/>
            <person name="Sanchez-Porro C."/>
            <person name="Ventosa A."/>
        </authorList>
    </citation>
    <scope>NUCLEOTIDE SEQUENCE</scope>
    <source>
        <strain evidence="2">3ASR75-54</strain>
    </source>
</reference>
<dbReference type="Pfam" id="PF26149">
    <property type="entry name" value="YuzK"/>
    <property type="match status" value="1"/>
</dbReference>
<evidence type="ECO:0000313" key="2">
    <source>
        <dbReference type="EMBL" id="MDC3417886.1"/>
    </source>
</evidence>
<comment type="caution">
    <text evidence="2">The sequence shown here is derived from an EMBL/GenBank/DDBJ whole genome shotgun (WGS) entry which is preliminary data.</text>
</comment>
<proteinExistence type="predicted"/>
<organism evidence="2 3">
    <name type="scientific">Aquibacillus salsiterrae</name>
    <dbReference type="NCBI Taxonomy" id="2950439"/>
    <lineage>
        <taxon>Bacteria</taxon>
        <taxon>Bacillati</taxon>
        <taxon>Bacillota</taxon>
        <taxon>Bacilli</taxon>
        <taxon>Bacillales</taxon>
        <taxon>Bacillaceae</taxon>
        <taxon>Aquibacillus</taxon>
    </lineage>
</organism>
<dbReference type="EMBL" id="JAMQKC010000015">
    <property type="protein sequence ID" value="MDC3417886.1"/>
    <property type="molecule type" value="Genomic_DNA"/>
</dbReference>
<feature type="region of interest" description="Disordered" evidence="1">
    <location>
        <begin position="58"/>
        <end position="83"/>
    </location>
</feature>
<accession>A0A9X3WIW7</accession>
<keyword evidence="3" id="KW-1185">Reference proteome</keyword>
<evidence type="ECO:0000313" key="3">
    <source>
        <dbReference type="Proteomes" id="UP001145069"/>
    </source>
</evidence>
<dbReference type="Proteomes" id="UP001145069">
    <property type="component" value="Unassembled WGS sequence"/>
</dbReference>
<evidence type="ECO:0000256" key="1">
    <source>
        <dbReference type="SAM" id="MobiDB-lite"/>
    </source>
</evidence>
<sequence length="83" mass="9814">MRRGHSFVTMKLSNRRKGGFIITSGLELTYTPEMEKAMHQSHGVGYAEYARKLNQRLKVEKKREKSHKQSQEVVNEMDRQIHR</sequence>
<dbReference type="RefSeq" id="WP_272446966.1">
    <property type="nucleotide sequence ID" value="NZ_JAMQKC010000015.1"/>
</dbReference>
<dbReference type="AlphaFoldDB" id="A0A9X3WIW7"/>
<protein>
    <submittedName>
        <fullName evidence="2">Uncharacterized protein</fullName>
    </submittedName>
</protein>
<dbReference type="InterPro" id="IPR058676">
    <property type="entry name" value="YuzK"/>
</dbReference>